<organism evidence="2 3">
    <name type="scientific">Natronobacterium lacisalsi AJ5</name>
    <dbReference type="NCBI Taxonomy" id="358396"/>
    <lineage>
        <taxon>Archaea</taxon>
        <taxon>Methanobacteriati</taxon>
        <taxon>Methanobacteriota</taxon>
        <taxon>Stenosarchaea group</taxon>
        <taxon>Halobacteria</taxon>
        <taxon>Halobacteriales</taxon>
        <taxon>Natrialbaceae</taxon>
        <taxon>Natronobacterium</taxon>
    </lineage>
</organism>
<evidence type="ECO:0000313" key="2">
    <source>
        <dbReference type="EMBL" id="EMA27984.1"/>
    </source>
</evidence>
<keyword evidence="3" id="KW-1185">Reference proteome</keyword>
<evidence type="ECO:0000313" key="4">
    <source>
        <dbReference type="Proteomes" id="UP000186547"/>
    </source>
</evidence>
<protein>
    <recommendedName>
        <fullName evidence="5">DUF429 domain-containing protein</fullName>
    </recommendedName>
</protein>
<evidence type="ECO:0000313" key="1">
    <source>
        <dbReference type="EMBL" id="APW98378.1"/>
    </source>
</evidence>
<gene>
    <name evidence="2" type="ORF">C445_20082</name>
    <name evidence="1" type="ORF">CHINAEXTREME_11530</name>
</gene>
<dbReference type="Pfam" id="PF04250">
    <property type="entry name" value="DUF429"/>
    <property type="match status" value="1"/>
</dbReference>
<dbReference type="eggNOG" id="arCOG04711">
    <property type="taxonomic scope" value="Archaea"/>
</dbReference>
<accession>M0L6B7</accession>
<dbReference type="RefSeq" id="WP_007143694.1">
    <property type="nucleotide sequence ID" value="NZ_AOLZ01000076.1"/>
</dbReference>
<reference evidence="2 3" key="2">
    <citation type="journal article" date="2014" name="PLoS Genet.">
        <title>Phylogenetically driven sequencing of extremely halophilic archaea reveals strategies for static and dynamic osmo-response.</title>
        <authorList>
            <person name="Becker E.A."/>
            <person name="Seitzer P.M."/>
            <person name="Tritt A."/>
            <person name="Larsen D."/>
            <person name="Krusor M."/>
            <person name="Yao A.I."/>
            <person name="Wu D."/>
            <person name="Madern D."/>
            <person name="Eisen J.A."/>
            <person name="Darling A.E."/>
            <person name="Facciotti M.T."/>
        </authorList>
    </citation>
    <scope>NUCLEOTIDE SEQUENCE [LARGE SCALE GENOMIC DNA]</scope>
    <source>
        <strain evidence="2 3">AJ5</strain>
    </source>
</reference>
<dbReference type="EMBL" id="CP019285">
    <property type="protein sequence ID" value="APW98378.1"/>
    <property type="molecule type" value="Genomic_DNA"/>
</dbReference>
<sequence length="245" mass="27188">MTSHVGVDWASRGWLAVGTDGQEWTARMHPSIHSVWFEHRDADAILVDVPIGLPADHRRTCDREAKDFLGPDRANSVFWTPCRAAVEATTYEQAKEANQMRRGDSLSSQAWGLIPRIQEVDRLLRDAETARQTILESHPDVCFTALSGGDPLSPKQSAAGETERIACLEEVDDAVRPAYDRFVSTYIEEQEPWARRIGASNRDDLLDAMVLALTATLADGEFETLPADPPTDQEGLPMQIIYAEA</sequence>
<dbReference type="EMBL" id="AOLZ01000076">
    <property type="protein sequence ID" value="EMA27984.1"/>
    <property type="molecule type" value="Genomic_DNA"/>
</dbReference>
<dbReference type="KEGG" id="hlc:CHINAEXTREME11530"/>
<evidence type="ECO:0008006" key="5">
    <source>
        <dbReference type="Google" id="ProtNLM"/>
    </source>
</evidence>
<dbReference type="Proteomes" id="UP000011555">
    <property type="component" value="Unassembled WGS sequence"/>
</dbReference>
<reference evidence="1" key="3">
    <citation type="submission" date="2017-01" db="EMBL/GenBank/DDBJ databases">
        <authorList>
            <person name="Mah S.A."/>
            <person name="Swanson W.J."/>
            <person name="Moy G.W."/>
            <person name="Vacquier V.D."/>
        </authorList>
    </citation>
    <scope>NUCLEOTIDE SEQUENCE</scope>
    <source>
        <strain evidence="1">AJ5</strain>
    </source>
</reference>
<dbReference type="STRING" id="358396.CHINAEXTREME_11530"/>
<dbReference type="AlphaFoldDB" id="M0L6B7"/>
<dbReference type="GeneID" id="30921764"/>
<name>M0L6B7_NATLA</name>
<reference evidence="1 4" key="1">
    <citation type="journal article" date="2011" name="J. Bacteriol.">
        <title>Genome sequence of Halobiforma lacisalsi AJ5, an extremely halophilic archaeon which harbors a bop gene.</title>
        <authorList>
            <person name="Jiang X."/>
            <person name="Wang S."/>
            <person name="Cheng H."/>
            <person name="Huo Y."/>
            <person name="Zhang X."/>
            <person name="Zhu X."/>
            <person name="Han X."/>
            <person name="Ni P."/>
            <person name="Wu M."/>
        </authorList>
    </citation>
    <scope>NUCLEOTIDE SEQUENCE [LARGE SCALE GENOMIC DNA]</scope>
    <source>
        <strain evidence="1 4">AJ5</strain>
    </source>
</reference>
<dbReference type="Proteomes" id="UP000186547">
    <property type="component" value="Chromosome"/>
</dbReference>
<proteinExistence type="predicted"/>
<dbReference type="InterPro" id="IPR007362">
    <property type="entry name" value="DUF429"/>
</dbReference>
<evidence type="ECO:0000313" key="3">
    <source>
        <dbReference type="Proteomes" id="UP000011555"/>
    </source>
</evidence>